<dbReference type="CDD" id="cd00093">
    <property type="entry name" value="HTH_XRE"/>
    <property type="match status" value="1"/>
</dbReference>
<dbReference type="InterPro" id="IPR001387">
    <property type="entry name" value="Cro/C1-type_HTH"/>
</dbReference>
<dbReference type="EMBL" id="QNVT01000017">
    <property type="protein sequence ID" value="REC61235.1"/>
    <property type="molecule type" value="Genomic_DNA"/>
</dbReference>
<dbReference type="Proteomes" id="UP000256686">
    <property type="component" value="Unassembled WGS sequence"/>
</dbReference>
<reference evidence="4" key="1">
    <citation type="submission" date="2018-06" db="EMBL/GenBank/DDBJ databases">
        <authorList>
            <person name="Lum Nde A."/>
            <person name="Hugo C."/>
        </authorList>
    </citation>
    <scope>NUCLEOTIDE SEQUENCE [LARGE SCALE GENOMIC DNA]</scope>
    <source>
        <strain evidence="4">1_F178</strain>
    </source>
</reference>
<dbReference type="SMART" id="SM00530">
    <property type="entry name" value="HTH_XRE"/>
    <property type="match status" value="1"/>
</dbReference>
<sequence>MDREQELIKFGKRIKQIRESKDLTQAQLAHKIGKDRESIARLERGGINPTYLYLMEVCEGLEISMEELMKFSTLDI</sequence>
<name>A0A3D9C5U3_9FLAO</name>
<evidence type="ECO:0000256" key="1">
    <source>
        <dbReference type="ARBA" id="ARBA00023125"/>
    </source>
</evidence>
<dbReference type="GO" id="GO:0003677">
    <property type="term" value="F:DNA binding"/>
    <property type="evidence" value="ECO:0007669"/>
    <property type="project" value="UniProtKB-KW"/>
</dbReference>
<comment type="caution">
    <text evidence="3">The sequence shown here is derived from an EMBL/GenBank/DDBJ whole genome shotgun (WGS) entry which is preliminary data.</text>
</comment>
<dbReference type="PROSITE" id="PS50943">
    <property type="entry name" value="HTH_CROC1"/>
    <property type="match status" value="1"/>
</dbReference>
<dbReference type="AlphaFoldDB" id="A0A3D9C5U3"/>
<dbReference type="PANTHER" id="PTHR46797">
    <property type="entry name" value="HTH-TYPE TRANSCRIPTIONAL REGULATOR"/>
    <property type="match status" value="1"/>
</dbReference>
<dbReference type="Gene3D" id="1.10.260.40">
    <property type="entry name" value="lambda repressor-like DNA-binding domains"/>
    <property type="match status" value="1"/>
</dbReference>
<dbReference type="Pfam" id="PF01381">
    <property type="entry name" value="HTH_3"/>
    <property type="match status" value="1"/>
</dbReference>
<dbReference type="SUPFAM" id="SSF47413">
    <property type="entry name" value="lambda repressor-like DNA-binding domains"/>
    <property type="match status" value="1"/>
</dbReference>
<keyword evidence="4" id="KW-1185">Reference proteome</keyword>
<dbReference type="RefSeq" id="WP_103291322.1">
    <property type="nucleotide sequence ID" value="NZ_QNVT01000017.1"/>
</dbReference>
<dbReference type="InterPro" id="IPR050807">
    <property type="entry name" value="TransReg_Diox_bact_type"/>
</dbReference>
<accession>A0A3D9C5U3</accession>
<organism evidence="3 4">
    <name type="scientific">Chryseobacterium pennae</name>
    <dbReference type="NCBI Taxonomy" id="2258962"/>
    <lineage>
        <taxon>Bacteria</taxon>
        <taxon>Pseudomonadati</taxon>
        <taxon>Bacteroidota</taxon>
        <taxon>Flavobacteriia</taxon>
        <taxon>Flavobacteriales</taxon>
        <taxon>Weeksellaceae</taxon>
        <taxon>Chryseobacterium group</taxon>
        <taxon>Chryseobacterium</taxon>
    </lineage>
</organism>
<dbReference type="GO" id="GO:0003700">
    <property type="term" value="F:DNA-binding transcription factor activity"/>
    <property type="evidence" value="ECO:0007669"/>
    <property type="project" value="TreeGrafter"/>
</dbReference>
<evidence type="ECO:0000259" key="2">
    <source>
        <dbReference type="PROSITE" id="PS50943"/>
    </source>
</evidence>
<proteinExistence type="predicted"/>
<protein>
    <submittedName>
        <fullName evidence="3">XRE family transcriptional regulator</fullName>
    </submittedName>
</protein>
<feature type="domain" description="HTH cro/C1-type" evidence="2">
    <location>
        <begin position="14"/>
        <end position="68"/>
    </location>
</feature>
<dbReference type="InterPro" id="IPR010982">
    <property type="entry name" value="Lambda_DNA-bd_dom_sf"/>
</dbReference>
<gene>
    <name evidence="3" type="ORF">DRF65_17290</name>
</gene>
<dbReference type="GO" id="GO:0005829">
    <property type="term" value="C:cytosol"/>
    <property type="evidence" value="ECO:0007669"/>
    <property type="project" value="TreeGrafter"/>
</dbReference>
<evidence type="ECO:0000313" key="4">
    <source>
        <dbReference type="Proteomes" id="UP000256686"/>
    </source>
</evidence>
<evidence type="ECO:0000313" key="3">
    <source>
        <dbReference type="EMBL" id="REC61235.1"/>
    </source>
</evidence>
<dbReference type="PANTHER" id="PTHR46797:SF1">
    <property type="entry name" value="METHYLPHOSPHONATE SYNTHASE"/>
    <property type="match status" value="1"/>
</dbReference>
<keyword evidence="1" id="KW-0238">DNA-binding</keyword>